<dbReference type="PRINTS" id="PR00463">
    <property type="entry name" value="EP450I"/>
</dbReference>
<evidence type="ECO:0000313" key="10">
    <source>
        <dbReference type="Proteomes" id="UP000807769"/>
    </source>
</evidence>
<dbReference type="RefSeq" id="XP_041196955.1">
    <property type="nucleotide sequence ID" value="XM_041338868.1"/>
</dbReference>
<evidence type="ECO:0000256" key="8">
    <source>
        <dbReference type="PIRSR" id="PIRSR602401-1"/>
    </source>
</evidence>
<dbReference type="SUPFAM" id="SSF48264">
    <property type="entry name" value="Cytochrome P450"/>
    <property type="match status" value="1"/>
</dbReference>
<dbReference type="PRINTS" id="PR00385">
    <property type="entry name" value="P450"/>
</dbReference>
<dbReference type="GO" id="GO:0004497">
    <property type="term" value="F:monooxygenase activity"/>
    <property type="evidence" value="ECO:0007669"/>
    <property type="project" value="UniProtKB-KW"/>
</dbReference>
<dbReference type="InterPro" id="IPR050476">
    <property type="entry name" value="Insect_CytP450_Detox"/>
</dbReference>
<dbReference type="PANTHER" id="PTHR24292:SF102">
    <property type="entry name" value="CYTOCHROME P450 FAMILY-RELATED"/>
    <property type="match status" value="1"/>
</dbReference>
<comment type="cofactor">
    <cofactor evidence="1 8">
        <name>heme</name>
        <dbReference type="ChEBI" id="CHEBI:30413"/>
    </cofactor>
</comment>
<evidence type="ECO:0000256" key="4">
    <source>
        <dbReference type="ARBA" id="ARBA00022723"/>
    </source>
</evidence>
<dbReference type="PANTHER" id="PTHR24292">
    <property type="entry name" value="CYTOCHROME P450"/>
    <property type="match status" value="1"/>
</dbReference>
<dbReference type="GO" id="GO:0005506">
    <property type="term" value="F:iron ion binding"/>
    <property type="evidence" value="ECO:0007669"/>
    <property type="project" value="InterPro"/>
</dbReference>
<protein>
    <submittedName>
        <fullName evidence="9">Cytochrome P450</fullName>
    </submittedName>
</protein>
<dbReference type="InterPro" id="IPR001128">
    <property type="entry name" value="Cyt_P450"/>
</dbReference>
<dbReference type="GO" id="GO:0016705">
    <property type="term" value="F:oxidoreductase activity, acting on paired donors, with incorporation or reduction of molecular oxygen"/>
    <property type="evidence" value="ECO:0007669"/>
    <property type="project" value="InterPro"/>
</dbReference>
<accession>A0A9P7EJE2</accession>
<keyword evidence="6 8" id="KW-0408">Iron</keyword>
<keyword evidence="3 8" id="KW-0349">Heme</keyword>
<evidence type="ECO:0000256" key="6">
    <source>
        <dbReference type="ARBA" id="ARBA00023004"/>
    </source>
</evidence>
<dbReference type="Gene3D" id="1.10.630.10">
    <property type="entry name" value="Cytochrome P450"/>
    <property type="match status" value="1"/>
</dbReference>
<dbReference type="GeneID" id="64632884"/>
<name>A0A9P7EJE2_9AGAM</name>
<comment type="caution">
    <text evidence="9">The sequence shown here is derived from an EMBL/GenBank/DDBJ whole genome shotgun (WGS) entry which is preliminary data.</text>
</comment>
<evidence type="ECO:0000256" key="1">
    <source>
        <dbReference type="ARBA" id="ARBA00001971"/>
    </source>
</evidence>
<dbReference type="OrthoDB" id="1470350at2759"/>
<dbReference type="AlphaFoldDB" id="A0A9P7EJE2"/>
<proteinExistence type="inferred from homology"/>
<dbReference type="EMBL" id="JABBWG010000005">
    <property type="protein sequence ID" value="KAG1822549.1"/>
    <property type="molecule type" value="Genomic_DNA"/>
</dbReference>
<keyword evidence="10" id="KW-1185">Reference proteome</keyword>
<reference evidence="9" key="1">
    <citation type="journal article" date="2020" name="New Phytol.">
        <title>Comparative genomics reveals dynamic genome evolution in host specialist ectomycorrhizal fungi.</title>
        <authorList>
            <person name="Lofgren L.A."/>
            <person name="Nguyen N.H."/>
            <person name="Vilgalys R."/>
            <person name="Ruytinx J."/>
            <person name="Liao H.L."/>
            <person name="Branco S."/>
            <person name="Kuo A."/>
            <person name="LaButti K."/>
            <person name="Lipzen A."/>
            <person name="Andreopoulos W."/>
            <person name="Pangilinan J."/>
            <person name="Riley R."/>
            <person name="Hundley H."/>
            <person name="Na H."/>
            <person name="Barry K."/>
            <person name="Grigoriev I.V."/>
            <person name="Stajich J.E."/>
            <person name="Kennedy P.G."/>
        </authorList>
    </citation>
    <scope>NUCLEOTIDE SEQUENCE</scope>
    <source>
        <strain evidence="9">MN1</strain>
    </source>
</reference>
<comment type="similarity">
    <text evidence="2">Belongs to the cytochrome P450 family.</text>
</comment>
<gene>
    <name evidence="9" type="ORF">BJ212DRAFT_1456142</name>
</gene>
<organism evidence="9 10">
    <name type="scientific">Suillus subaureus</name>
    <dbReference type="NCBI Taxonomy" id="48587"/>
    <lineage>
        <taxon>Eukaryota</taxon>
        <taxon>Fungi</taxon>
        <taxon>Dikarya</taxon>
        <taxon>Basidiomycota</taxon>
        <taxon>Agaricomycotina</taxon>
        <taxon>Agaricomycetes</taxon>
        <taxon>Agaricomycetidae</taxon>
        <taxon>Boletales</taxon>
        <taxon>Suillineae</taxon>
        <taxon>Suillaceae</taxon>
        <taxon>Suillus</taxon>
    </lineage>
</organism>
<dbReference type="Proteomes" id="UP000807769">
    <property type="component" value="Unassembled WGS sequence"/>
</dbReference>
<keyword evidence="4 8" id="KW-0479">Metal-binding</keyword>
<keyword evidence="5" id="KW-0560">Oxidoreductase</keyword>
<dbReference type="InterPro" id="IPR036396">
    <property type="entry name" value="Cyt_P450_sf"/>
</dbReference>
<evidence type="ECO:0000256" key="3">
    <source>
        <dbReference type="ARBA" id="ARBA00022617"/>
    </source>
</evidence>
<evidence type="ECO:0000313" key="9">
    <source>
        <dbReference type="EMBL" id="KAG1822549.1"/>
    </source>
</evidence>
<dbReference type="GO" id="GO:0020037">
    <property type="term" value="F:heme binding"/>
    <property type="evidence" value="ECO:0007669"/>
    <property type="project" value="InterPro"/>
</dbReference>
<evidence type="ECO:0000256" key="7">
    <source>
        <dbReference type="ARBA" id="ARBA00023033"/>
    </source>
</evidence>
<dbReference type="Pfam" id="PF00067">
    <property type="entry name" value="p450"/>
    <property type="match status" value="1"/>
</dbReference>
<feature type="binding site" description="axial binding residue" evidence="8">
    <location>
        <position position="481"/>
    </location>
    <ligand>
        <name>heme</name>
        <dbReference type="ChEBI" id="CHEBI:30413"/>
    </ligand>
    <ligandPart>
        <name>Fe</name>
        <dbReference type="ChEBI" id="CHEBI:18248"/>
    </ligandPart>
</feature>
<evidence type="ECO:0000256" key="5">
    <source>
        <dbReference type="ARBA" id="ARBA00023002"/>
    </source>
</evidence>
<dbReference type="InterPro" id="IPR002401">
    <property type="entry name" value="Cyt_P450_E_grp-I"/>
</dbReference>
<keyword evidence="7" id="KW-0503">Monooxygenase</keyword>
<evidence type="ECO:0000256" key="2">
    <source>
        <dbReference type="ARBA" id="ARBA00010617"/>
    </source>
</evidence>
<sequence length="546" mass="61383">MIVTGLSLETLSILVGSVAALHALQLFVDFRRLLASIHHLPGYRTILGSSTVLGNLFPPIPLLTLGHDHSWLSKHGPFAEKGLDIISTAAWWPKAVGSLLIADVNVIKDIVWSRGERFPKPLGKYTILTFFGENIIVSEGNEWKRYRKIVAPAFSERNNRLVWDATIQIMLDLFDTMWAGQEEVVVDHSVDLTFPIALFVIGAAGFGRPISWKEDTVVTLGHQLTLKDALRTVTQDLTIKLLVPRWAMGLTKRFRRARLAFDELHQYLKEMIHERRGSQYEDNNDLLSSLLSANDGDNLSKSEVKLSDSELIGNIFIFLVAGHETTAHALSFAFALLALHPDKQEEMYQHIKRVLPDGRIPTYDDMLSLAYSSAVFNEALRMFPPVCIVPKTSAEDTTFTLTDANGTLKTVVVPKGLDLTLDVPGLHYNPKYWEDPFTFKPERFLGDWNRDAFFAFSGGKYLNIFLGTSLKMPIPIGYRGCVGRKFAEAEGAAVLTILISRYIISIKDEPQFVGETYEQRKARVLDARSILTLAPTRLPLVFRRRT</sequence>